<dbReference type="OrthoDB" id="5377858at2"/>
<dbReference type="GO" id="GO:0016020">
    <property type="term" value="C:membrane"/>
    <property type="evidence" value="ECO:0007669"/>
    <property type="project" value="UniProtKB-SubCell"/>
</dbReference>
<accession>L7UAJ4</accession>
<proteinExistence type="predicted"/>
<keyword evidence="3" id="KW-1133">Transmembrane helix</keyword>
<dbReference type="eggNOG" id="COG0810">
    <property type="taxonomic scope" value="Bacteria"/>
</dbReference>
<gene>
    <name evidence="7" type="ordered locus">MYSTI_03320</name>
</gene>
<dbReference type="NCBIfam" id="TIGR01352">
    <property type="entry name" value="tonB_Cterm"/>
    <property type="match status" value="1"/>
</dbReference>
<protein>
    <submittedName>
        <fullName evidence="7">FHA domain/TonB domain-containing protein</fullName>
    </submittedName>
</protein>
<dbReference type="NCBIfam" id="NF033768">
    <property type="entry name" value="myxo_SS_tail"/>
    <property type="match status" value="1"/>
</dbReference>
<dbReference type="InterPro" id="IPR006260">
    <property type="entry name" value="TonB/TolA_C"/>
</dbReference>
<dbReference type="AlphaFoldDB" id="L7UAJ4"/>
<dbReference type="PATRIC" id="fig|1278073.3.peg.3376"/>
<evidence type="ECO:0000256" key="6">
    <source>
        <dbReference type="SAM" id="SignalP"/>
    </source>
</evidence>
<dbReference type="KEGG" id="msd:MYSTI_03320"/>
<evidence type="ECO:0000313" key="7">
    <source>
        <dbReference type="EMBL" id="AGC44632.1"/>
    </source>
</evidence>
<keyword evidence="2" id="KW-0812">Transmembrane</keyword>
<organism evidence="7 8">
    <name type="scientific">Myxococcus stipitatus (strain DSM 14675 / JCM 12634 / Mx s8)</name>
    <dbReference type="NCBI Taxonomy" id="1278073"/>
    <lineage>
        <taxon>Bacteria</taxon>
        <taxon>Pseudomonadati</taxon>
        <taxon>Myxococcota</taxon>
        <taxon>Myxococcia</taxon>
        <taxon>Myxococcales</taxon>
        <taxon>Cystobacterineae</taxon>
        <taxon>Myxococcaceae</taxon>
        <taxon>Myxococcus</taxon>
    </lineage>
</organism>
<evidence type="ECO:0000256" key="4">
    <source>
        <dbReference type="ARBA" id="ARBA00023136"/>
    </source>
</evidence>
<keyword evidence="6" id="KW-0732">Signal</keyword>
<comment type="subcellular location">
    <subcellularLocation>
        <location evidence="1">Membrane</location>
        <topology evidence="1">Single-pass membrane protein</topology>
    </subcellularLocation>
</comment>
<dbReference type="SUPFAM" id="SSF74653">
    <property type="entry name" value="TolA/TonB C-terminal domain"/>
    <property type="match status" value="1"/>
</dbReference>
<keyword evidence="4" id="KW-0472">Membrane</keyword>
<evidence type="ECO:0000313" key="8">
    <source>
        <dbReference type="Proteomes" id="UP000011131"/>
    </source>
</evidence>
<name>L7UAJ4_MYXSD</name>
<evidence type="ECO:0000256" key="2">
    <source>
        <dbReference type="ARBA" id="ARBA00022692"/>
    </source>
</evidence>
<feature type="chain" id="PRO_5003984231" evidence="6">
    <location>
        <begin position="26"/>
        <end position="168"/>
    </location>
</feature>
<dbReference type="STRING" id="1278073.MYSTI_03320"/>
<dbReference type="HOGENOM" id="CLU_1584719_0_0_7"/>
<evidence type="ECO:0000256" key="5">
    <source>
        <dbReference type="SAM" id="MobiDB-lite"/>
    </source>
</evidence>
<evidence type="ECO:0000256" key="3">
    <source>
        <dbReference type="ARBA" id="ARBA00022989"/>
    </source>
</evidence>
<reference evidence="7 8" key="1">
    <citation type="journal article" date="2013" name="Genome Announc.">
        <title>Complete genome sequence of Myxococcus stipitatus strain DSM 14675, a fruiting myxobacterium.</title>
        <authorList>
            <person name="Huntley S."/>
            <person name="Kneip S."/>
            <person name="Treuner-Lange A."/>
            <person name="Sogaard-Andersen L."/>
        </authorList>
    </citation>
    <scope>NUCLEOTIDE SEQUENCE [LARGE SCALE GENOMIC DNA]</scope>
    <source>
        <strain evidence="8">DSM 14675 / JCM 12634 / Mx s8</strain>
    </source>
</reference>
<dbReference type="Proteomes" id="UP000011131">
    <property type="component" value="Chromosome"/>
</dbReference>
<feature type="region of interest" description="Disordered" evidence="5">
    <location>
        <begin position="136"/>
        <end position="168"/>
    </location>
</feature>
<keyword evidence="8" id="KW-1185">Reference proteome</keyword>
<dbReference type="EMBL" id="CP004025">
    <property type="protein sequence ID" value="AGC44632.1"/>
    <property type="molecule type" value="Genomic_DNA"/>
</dbReference>
<dbReference type="InterPro" id="IPR049806">
    <property type="entry name" value="MasK-like_C"/>
</dbReference>
<evidence type="ECO:0000256" key="1">
    <source>
        <dbReference type="ARBA" id="ARBA00004167"/>
    </source>
</evidence>
<dbReference type="Gene3D" id="3.30.1150.10">
    <property type="match status" value="1"/>
</dbReference>
<feature type="signal peptide" evidence="6">
    <location>
        <begin position="1"/>
        <end position="25"/>
    </location>
</feature>
<sequence length="168" mass="18196">MAASPAMLKPLASLLLLAVATPACRHAPEERPAAPAPPPGTPFDAPSIRAAIHANRDHVTDCYEKAYETRPLRSGNVTVKFTLDPEGKVAKSELVKTTIHEPALERCILAHTKTWSFPKPTTQGGVVTYPFVFKPKESREAGGPAPEVPDGSETWPFRVDTTQRQPPP</sequence>